<keyword evidence="3" id="KW-1185">Reference proteome</keyword>
<dbReference type="EMBL" id="DYDO01000008">
    <property type="protein sequence ID" value="DBA19494.1"/>
    <property type="molecule type" value="Genomic_DNA"/>
</dbReference>
<organism evidence="2 3">
    <name type="scientific">Pyxicephalus adspersus</name>
    <name type="common">African bullfrog</name>
    <dbReference type="NCBI Taxonomy" id="30357"/>
    <lineage>
        <taxon>Eukaryota</taxon>
        <taxon>Metazoa</taxon>
        <taxon>Chordata</taxon>
        <taxon>Craniata</taxon>
        <taxon>Vertebrata</taxon>
        <taxon>Euteleostomi</taxon>
        <taxon>Amphibia</taxon>
        <taxon>Batrachia</taxon>
        <taxon>Anura</taxon>
        <taxon>Neobatrachia</taxon>
        <taxon>Ranoidea</taxon>
        <taxon>Pyxicephalidae</taxon>
        <taxon>Pyxicephalinae</taxon>
        <taxon>Pyxicephalus</taxon>
    </lineage>
</organism>
<evidence type="ECO:0000313" key="3">
    <source>
        <dbReference type="Proteomes" id="UP001181693"/>
    </source>
</evidence>
<dbReference type="AlphaFoldDB" id="A0AAV2ZYF4"/>
<dbReference type="PANTHER" id="PTHR14303">
    <property type="entry name" value="DNA POLYMERASE DELTA SUBUNIT 4"/>
    <property type="match status" value="1"/>
</dbReference>
<evidence type="ECO:0008006" key="4">
    <source>
        <dbReference type="Google" id="ProtNLM"/>
    </source>
</evidence>
<dbReference type="PANTHER" id="PTHR14303:SF0">
    <property type="entry name" value="DNA POLYMERASE DELTA SUBUNIT 4"/>
    <property type="match status" value="1"/>
</dbReference>
<protein>
    <recommendedName>
        <fullName evidence="4">DNA polymerase delta subunit 4</fullName>
    </recommendedName>
</protein>
<gene>
    <name evidence="2" type="ORF">GDO54_015326</name>
</gene>
<evidence type="ECO:0000313" key="2">
    <source>
        <dbReference type="EMBL" id="DBA19494.1"/>
    </source>
</evidence>
<proteinExistence type="predicted"/>
<reference evidence="2" key="1">
    <citation type="thesis" date="2020" institute="ProQuest LLC" country="789 East Eisenhower Parkway, Ann Arbor, MI, USA">
        <title>Comparative Genomics and Chromosome Evolution.</title>
        <authorList>
            <person name="Mudd A.B."/>
        </authorList>
    </citation>
    <scope>NUCLEOTIDE SEQUENCE</scope>
    <source>
        <strain evidence="2">1538</strain>
        <tissue evidence="2">Blood</tissue>
    </source>
</reference>
<dbReference type="GO" id="GO:0000731">
    <property type="term" value="P:DNA synthesis involved in DNA repair"/>
    <property type="evidence" value="ECO:0007669"/>
    <property type="project" value="InterPro"/>
</dbReference>
<dbReference type="GO" id="GO:0043625">
    <property type="term" value="C:delta DNA polymerase complex"/>
    <property type="evidence" value="ECO:0007669"/>
    <property type="project" value="TreeGrafter"/>
</dbReference>
<evidence type="ECO:0000256" key="1">
    <source>
        <dbReference type="SAM" id="MobiDB-lite"/>
    </source>
</evidence>
<accession>A0AAV2ZYF4</accession>
<dbReference type="GO" id="GO:0006261">
    <property type="term" value="P:DNA-templated DNA replication"/>
    <property type="evidence" value="ECO:0007669"/>
    <property type="project" value="TreeGrafter"/>
</dbReference>
<dbReference type="Pfam" id="PF04081">
    <property type="entry name" value="DNA_pol_delta_4"/>
    <property type="match status" value="1"/>
</dbReference>
<sequence length="118" mass="13526">MIMARKRKLTDCLPIVKQAKQGDPLRKVVEQPQPGGSKAKSKTLKSEKQDAEDTAPLEKLVKFDLDWQFGPCTGITRMERWQRAQDLGLRPPQDIKQILLTHSADPQYQHNLWSTYAI</sequence>
<dbReference type="InterPro" id="IPR007218">
    <property type="entry name" value="DNA_pol_delta_4"/>
</dbReference>
<feature type="region of interest" description="Disordered" evidence="1">
    <location>
        <begin position="23"/>
        <end position="55"/>
    </location>
</feature>
<dbReference type="GO" id="GO:0003887">
    <property type="term" value="F:DNA-directed DNA polymerase activity"/>
    <property type="evidence" value="ECO:0007669"/>
    <property type="project" value="TreeGrafter"/>
</dbReference>
<comment type="caution">
    <text evidence="2">The sequence shown here is derived from an EMBL/GenBank/DDBJ whole genome shotgun (WGS) entry which is preliminary data.</text>
</comment>
<name>A0AAV2ZYF4_PYXAD</name>
<dbReference type="Proteomes" id="UP001181693">
    <property type="component" value="Unassembled WGS sequence"/>
</dbReference>